<sequence length="306" mass="32627">MFAFRMFIACFGFRGVFAGFSPAKRQLETIQDVCGNNPVDCGDGWCCLVGQECVPASGGNEPQCRDNALTDIGGDPITIVAFPFSSFLSEEISMNSELESLGLTVSTFPTTLPTTGRFTALPTYTENSIESFTPPTRLPTGPLNTDGASASVLRPSSSATGAAVIATVGVGMVLVAQRPATARQALPMSRVSRSPGLSSDMSIPIFAPGLNPVVAGSSVGRQGDNARRDTIQTTPKSQSPAPNVHCFCLRALHRVVGLRDEAGNLDSQEPTLYAERWRQSHRQRRAGKASYSRSGSSMVRVVRCKF</sequence>
<gene>
    <name evidence="3" type="ORF">EJ04DRAFT_555776</name>
</gene>
<dbReference type="Proteomes" id="UP000799444">
    <property type="component" value="Unassembled WGS sequence"/>
</dbReference>
<organism evidence="3 4">
    <name type="scientific">Polyplosphaeria fusca</name>
    <dbReference type="NCBI Taxonomy" id="682080"/>
    <lineage>
        <taxon>Eukaryota</taxon>
        <taxon>Fungi</taxon>
        <taxon>Dikarya</taxon>
        <taxon>Ascomycota</taxon>
        <taxon>Pezizomycotina</taxon>
        <taxon>Dothideomycetes</taxon>
        <taxon>Pleosporomycetidae</taxon>
        <taxon>Pleosporales</taxon>
        <taxon>Tetraplosphaeriaceae</taxon>
        <taxon>Polyplosphaeria</taxon>
    </lineage>
</organism>
<keyword evidence="2" id="KW-0732">Signal</keyword>
<evidence type="ECO:0000256" key="2">
    <source>
        <dbReference type="SAM" id="SignalP"/>
    </source>
</evidence>
<feature type="signal peptide" evidence="2">
    <location>
        <begin position="1"/>
        <end position="18"/>
    </location>
</feature>
<feature type="chain" id="PRO_5040120085" evidence="2">
    <location>
        <begin position="19"/>
        <end position="306"/>
    </location>
</feature>
<evidence type="ECO:0000313" key="4">
    <source>
        <dbReference type="Proteomes" id="UP000799444"/>
    </source>
</evidence>
<feature type="region of interest" description="Disordered" evidence="1">
    <location>
        <begin position="218"/>
        <end position="241"/>
    </location>
</feature>
<dbReference type="AlphaFoldDB" id="A0A9P4QS70"/>
<name>A0A9P4QS70_9PLEO</name>
<evidence type="ECO:0000313" key="3">
    <source>
        <dbReference type="EMBL" id="KAF2729966.1"/>
    </source>
</evidence>
<comment type="caution">
    <text evidence="3">The sequence shown here is derived from an EMBL/GenBank/DDBJ whole genome shotgun (WGS) entry which is preliminary data.</text>
</comment>
<dbReference type="OrthoDB" id="3796575at2759"/>
<evidence type="ECO:0000256" key="1">
    <source>
        <dbReference type="SAM" id="MobiDB-lite"/>
    </source>
</evidence>
<protein>
    <submittedName>
        <fullName evidence="3">Uncharacterized protein</fullName>
    </submittedName>
</protein>
<accession>A0A9P4QS70</accession>
<feature type="compositionally biased region" description="Polar residues" evidence="1">
    <location>
        <begin position="231"/>
        <end position="241"/>
    </location>
</feature>
<proteinExistence type="predicted"/>
<dbReference type="EMBL" id="ML996230">
    <property type="protein sequence ID" value="KAF2729966.1"/>
    <property type="molecule type" value="Genomic_DNA"/>
</dbReference>
<reference evidence="3" key="1">
    <citation type="journal article" date="2020" name="Stud. Mycol.">
        <title>101 Dothideomycetes genomes: a test case for predicting lifestyles and emergence of pathogens.</title>
        <authorList>
            <person name="Haridas S."/>
            <person name="Albert R."/>
            <person name="Binder M."/>
            <person name="Bloem J."/>
            <person name="Labutti K."/>
            <person name="Salamov A."/>
            <person name="Andreopoulos B."/>
            <person name="Baker S."/>
            <person name="Barry K."/>
            <person name="Bills G."/>
            <person name="Bluhm B."/>
            <person name="Cannon C."/>
            <person name="Castanera R."/>
            <person name="Culley D."/>
            <person name="Daum C."/>
            <person name="Ezra D."/>
            <person name="Gonzalez J."/>
            <person name="Henrissat B."/>
            <person name="Kuo A."/>
            <person name="Liang C."/>
            <person name="Lipzen A."/>
            <person name="Lutzoni F."/>
            <person name="Magnuson J."/>
            <person name="Mondo S."/>
            <person name="Nolan M."/>
            <person name="Ohm R."/>
            <person name="Pangilinan J."/>
            <person name="Park H.-J."/>
            <person name="Ramirez L."/>
            <person name="Alfaro M."/>
            <person name="Sun H."/>
            <person name="Tritt A."/>
            <person name="Yoshinaga Y."/>
            <person name="Zwiers L.-H."/>
            <person name="Turgeon B."/>
            <person name="Goodwin S."/>
            <person name="Spatafora J."/>
            <person name="Crous P."/>
            <person name="Grigoriev I."/>
        </authorList>
    </citation>
    <scope>NUCLEOTIDE SEQUENCE</scope>
    <source>
        <strain evidence="3">CBS 125425</strain>
    </source>
</reference>
<keyword evidence="4" id="KW-1185">Reference proteome</keyword>